<keyword evidence="1" id="KW-1133">Transmembrane helix</keyword>
<dbReference type="KEGG" id="hhb:Hhub_1169"/>
<feature type="transmembrane region" description="Helical" evidence="1">
    <location>
        <begin position="198"/>
        <end position="217"/>
    </location>
</feature>
<keyword evidence="1" id="KW-0812">Transmembrane</keyword>
<accession>A0A0U5GXF6</accession>
<feature type="transmembrane region" description="Helical" evidence="1">
    <location>
        <begin position="86"/>
        <end position="106"/>
    </location>
</feature>
<keyword evidence="3" id="KW-1185">Reference proteome</keyword>
<keyword evidence="1" id="KW-0472">Membrane</keyword>
<sequence length="597" mass="66271">MDESCRWDDVHTLLQGGYHHCTSEAAKSDEPTAQQVTRGGRENGLEKTICRSLESLSDFVYRMNILPNRAQIKSARRQLQIRIQEYRYALAAILLFSAAPLTPLIFSRGFLASGDTVANLVPVVHVRNNPVNLLYVENWYNGYSPLIHPYSKIFYPFWWPMYLSWIPVNVIYRVVLYGHLVASAVVSWYYAHKHLNGILPVAIGVQTALVANIFWMHTWKVLAWPWLVLLTWQVAPPHVKNWDRRTGALCGLCVTAMILTGGGIYYAFYGLAILTPFIIQYGSREYLVGLIAGGSVSLLKAPAYLNSLGNPRPPVGYRIDAFNIFLGSSGLANELLRAAFEIDLGTVFDSPYEGFAVVGLPIVFLAAGVFVLWFVNYGPSKHWYTALVGSCSFLVLFATGAAQDFLSVGILRTAARANHAIAMIVIISSVIVAHWVHRRYGHVGKVVIITLVVLSVIQSGLVVGSFLPHQGVTLEEESEVAEVIDSAGGGPVWIQDQPHDPGEHSLVQYALAEHGIHAINPRYPEGLVTFSAFNDGQPRFQFLVSNQKVTNQKISLHPLFMSGSGGEIDRESLTLHKKVTSSDTDWYIYRVSQNDTN</sequence>
<dbReference type="EMBL" id="LN831302">
    <property type="protein sequence ID" value="CQH45807.1"/>
    <property type="molecule type" value="Genomic_DNA"/>
</dbReference>
<gene>
    <name evidence="2" type="ORF">HHUB_1169</name>
</gene>
<feature type="transmembrane region" description="Helical" evidence="1">
    <location>
        <begin position="448"/>
        <end position="467"/>
    </location>
</feature>
<dbReference type="Proteomes" id="UP000066737">
    <property type="component" value="Chromosome I"/>
</dbReference>
<reference evidence="3" key="1">
    <citation type="journal article" date="2016" name="Environ. Microbiol.">
        <title>The complete genome of a viable archaeum isolated from 123-million-year-old rock salt.</title>
        <authorList>
            <person name="Jaakkola S.T."/>
            <person name="Pfeiffer F."/>
            <person name="Ravantti J.J."/>
            <person name="Guo Q."/>
            <person name="Liu Y."/>
            <person name="Chen X."/>
            <person name="Ma H."/>
            <person name="Yang C."/>
            <person name="Oksanen H.M."/>
            <person name="Bamford D.H."/>
        </authorList>
    </citation>
    <scope>NUCLEOTIDE SEQUENCE</scope>
    <source>
        <strain evidence="3">JI20-1</strain>
    </source>
</reference>
<protein>
    <submittedName>
        <fullName evidence="2">Uncharacterized protein</fullName>
    </submittedName>
</protein>
<evidence type="ECO:0000313" key="2">
    <source>
        <dbReference type="EMBL" id="CQH45807.1"/>
    </source>
</evidence>
<feature type="transmembrane region" description="Helical" evidence="1">
    <location>
        <begin position="417"/>
        <end position="436"/>
    </location>
</feature>
<feature type="transmembrane region" description="Helical" evidence="1">
    <location>
        <begin position="354"/>
        <end position="375"/>
    </location>
</feature>
<dbReference type="AlphaFoldDB" id="A0A0U5GXF6"/>
<name>A0A0U5GXF6_9EURY</name>
<feature type="transmembrane region" description="Helical" evidence="1">
    <location>
        <begin position="387"/>
        <end position="411"/>
    </location>
</feature>
<evidence type="ECO:0000256" key="1">
    <source>
        <dbReference type="SAM" id="Phobius"/>
    </source>
</evidence>
<feature type="transmembrane region" description="Helical" evidence="1">
    <location>
        <begin position="286"/>
        <end position="305"/>
    </location>
</feature>
<proteinExistence type="predicted"/>
<feature type="transmembrane region" description="Helical" evidence="1">
    <location>
        <begin position="246"/>
        <end position="274"/>
    </location>
</feature>
<evidence type="ECO:0000313" key="3">
    <source>
        <dbReference type="Proteomes" id="UP000066737"/>
    </source>
</evidence>
<organism evidence="2 3">
    <name type="scientific">Halobacterium hubeiense</name>
    <dbReference type="NCBI Taxonomy" id="1407499"/>
    <lineage>
        <taxon>Archaea</taxon>
        <taxon>Methanobacteriati</taxon>
        <taxon>Methanobacteriota</taxon>
        <taxon>Stenosarchaea group</taxon>
        <taxon>Halobacteria</taxon>
        <taxon>Halobacteriales</taxon>
        <taxon>Halobacteriaceae</taxon>
        <taxon>Halobacterium</taxon>
    </lineage>
</organism>